<evidence type="ECO:0000256" key="4">
    <source>
        <dbReference type="SAM" id="Phobius"/>
    </source>
</evidence>
<dbReference type="EMBL" id="CAJNOQ010000502">
    <property type="protein sequence ID" value="CAF0808545.1"/>
    <property type="molecule type" value="Genomic_DNA"/>
</dbReference>
<keyword evidence="2" id="KW-0732">Signal</keyword>
<evidence type="ECO:0000313" key="7">
    <source>
        <dbReference type="EMBL" id="CAF3594070.1"/>
    </source>
</evidence>
<evidence type="ECO:0000259" key="5">
    <source>
        <dbReference type="SMART" id="SM00082"/>
    </source>
</evidence>
<dbReference type="GO" id="GO:0005615">
    <property type="term" value="C:extracellular space"/>
    <property type="evidence" value="ECO:0007669"/>
    <property type="project" value="TreeGrafter"/>
</dbReference>
<dbReference type="InterPro" id="IPR050328">
    <property type="entry name" value="Dev_Immune_Receptor"/>
</dbReference>
<reference evidence="6" key="1">
    <citation type="submission" date="2021-02" db="EMBL/GenBank/DDBJ databases">
        <authorList>
            <person name="Nowell W R."/>
        </authorList>
    </citation>
    <scope>NUCLEOTIDE SEQUENCE</scope>
</reference>
<dbReference type="Pfam" id="PF13855">
    <property type="entry name" value="LRR_8"/>
    <property type="match status" value="1"/>
</dbReference>
<evidence type="ECO:0000256" key="3">
    <source>
        <dbReference type="ARBA" id="ARBA00022737"/>
    </source>
</evidence>
<feature type="transmembrane region" description="Helical" evidence="4">
    <location>
        <begin position="720"/>
        <end position="744"/>
    </location>
</feature>
<dbReference type="Proteomes" id="UP000663829">
    <property type="component" value="Unassembled WGS sequence"/>
</dbReference>
<dbReference type="OrthoDB" id="6363818at2759"/>
<dbReference type="PANTHER" id="PTHR24373:SF275">
    <property type="entry name" value="TIR DOMAIN-CONTAINING PROTEIN"/>
    <property type="match status" value="1"/>
</dbReference>
<dbReference type="EMBL" id="CAJOBC010000502">
    <property type="protein sequence ID" value="CAF3594070.1"/>
    <property type="molecule type" value="Genomic_DNA"/>
</dbReference>
<dbReference type="InterPro" id="IPR032675">
    <property type="entry name" value="LRR_dom_sf"/>
</dbReference>
<dbReference type="InterPro" id="IPR001611">
    <property type="entry name" value="Leu-rich_rpt"/>
</dbReference>
<dbReference type="PROSITE" id="PS51450">
    <property type="entry name" value="LRR"/>
    <property type="match status" value="1"/>
</dbReference>
<feature type="domain" description="LRRCT" evidence="5">
    <location>
        <begin position="510"/>
        <end position="558"/>
    </location>
</feature>
<gene>
    <name evidence="6" type="ORF">GPM918_LOCUS3905</name>
    <name evidence="7" type="ORF">SRO942_LOCUS3905</name>
</gene>
<sequence length="878" mass="100337">MLGMYIIERFYMNILTMANAYIYHLLQIQYFHLFFIFFCLFLFEYTSSLPSSNILDICQSGIREDQTNYVHCARKSLYSIPRFSNRTFNLAFDELILSDNFISHINANDFNGLRVKRLIMSGNKLQSMDSQAFRELTNYLEQTVLEFDSAIVDTIPIAIKTNLQNIRSLKLIGLNLQTLTSGNFDLMKKLEHLSLTHCNIHIIDHDAFQPLEPILKHLQLDYNQLTEMNLNPLQQLEILTITQNQIKYIDNDNLPKQLKRLDLSYNGLTDIQIELSQLEYLNVQNNQLTQQHLEFIHSLTNIKELILDFNSIQTLNDETFSSTKCCQQLELLSLQGNDFDFNRNDQGETNLLFSNLKQLQRLNLARNTIKIIPTGLFNFTRTLQSLNLDRNPSLKLSSTTFYGLESSLINISLQACNLRSNSLSSLKILKNLERIKLSSNDIDYIPDDLFISLINLTLVDLQRNQLEMVPIFNDQNRIKELELSGNKLKTFNEQTLKQLKQLVTLDLSSNPLECDCQLKSLYKWLKDKFQPELIQYLQWTCSNGKQLSTLNIDHFICNSVAATETTTTITTTKFKEILSTAEALVRDNMESITTTTKTTTTTVVTDMITDLNVWIKDNNSAIIEWNTSSTALSRALSLRLLVIENGYPLPSLNLNISQRYFLLEKLKSQTQYTICLTILNSQKYCRDLITDSTTTSTSLAKSVFISKTLTTTLTSTDLQYLILGTVLGAISVLLILIVIIIVLVRKQRLKKHKSSKTTSIESYYNAGGSDISALSLEQQPTLKCLSPPPSLLTPFYYFLPSECPHSCASSSINGVRGGCLQHSETNSTDLSNNNPPAYHIYHEIPFSDPDISTLRRQNIFGDTCLIEQQRLRHKPIII</sequence>
<name>A0A813TBT5_9BILA</name>
<dbReference type="Proteomes" id="UP000681722">
    <property type="component" value="Unassembled WGS sequence"/>
</dbReference>
<keyword evidence="8" id="KW-1185">Reference proteome</keyword>
<keyword evidence="4" id="KW-0472">Membrane</keyword>
<dbReference type="InterPro" id="IPR000483">
    <property type="entry name" value="Cys-rich_flank_reg_C"/>
</dbReference>
<proteinExistence type="predicted"/>
<keyword evidence="1" id="KW-0433">Leucine-rich repeat</keyword>
<dbReference type="SMART" id="SM00369">
    <property type="entry name" value="LRR_TYP"/>
    <property type="match status" value="8"/>
</dbReference>
<evidence type="ECO:0000256" key="1">
    <source>
        <dbReference type="ARBA" id="ARBA00022614"/>
    </source>
</evidence>
<keyword evidence="4" id="KW-0812">Transmembrane</keyword>
<dbReference type="InterPro" id="IPR003591">
    <property type="entry name" value="Leu-rich_rpt_typical-subtyp"/>
</dbReference>
<dbReference type="SUPFAM" id="SSF52058">
    <property type="entry name" value="L domain-like"/>
    <property type="match status" value="2"/>
</dbReference>
<dbReference type="PANTHER" id="PTHR24373">
    <property type="entry name" value="SLIT RELATED LEUCINE-RICH REPEAT NEURONAL PROTEIN"/>
    <property type="match status" value="1"/>
</dbReference>
<protein>
    <recommendedName>
        <fullName evidence="5">LRRCT domain-containing protein</fullName>
    </recommendedName>
</protein>
<comment type="caution">
    <text evidence="6">The sequence shown here is derived from an EMBL/GenBank/DDBJ whole genome shotgun (WGS) entry which is preliminary data.</text>
</comment>
<feature type="transmembrane region" description="Helical" evidence="4">
    <location>
        <begin position="21"/>
        <end position="43"/>
    </location>
</feature>
<dbReference type="SMART" id="SM00082">
    <property type="entry name" value="LRRCT"/>
    <property type="match status" value="1"/>
</dbReference>
<dbReference type="Gene3D" id="3.80.10.10">
    <property type="entry name" value="Ribonuclease Inhibitor"/>
    <property type="match status" value="4"/>
</dbReference>
<dbReference type="GO" id="GO:0031012">
    <property type="term" value="C:extracellular matrix"/>
    <property type="evidence" value="ECO:0007669"/>
    <property type="project" value="TreeGrafter"/>
</dbReference>
<organism evidence="6 8">
    <name type="scientific">Didymodactylos carnosus</name>
    <dbReference type="NCBI Taxonomy" id="1234261"/>
    <lineage>
        <taxon>Eukaryota</taxon>
        <taxon>Metazoa</taxon>
        <taxon>Spiralia</taxon>
        <taxon>Gnathifera</taxon>
        <taxon>Rotifera</taxon>
        <taxon>Eurotatoria</taxon>
        <taxon>Bdelloidea</taxon>
        <taxon>Philodinida</taxon>
        <taxon>Philodinidae</taxon>
        <taxon>Didymodactylos</taxon>
    </lineage>
</organism>
<evidence type="ECO:0000256" key="2">
    <source>
        <dbReference type="ARBA" id="ARBA00022729"/>
    </source>
</evidence>
<evidence type="ECO:0000313" key="6">
    <source>
        <dbReference type="EMBL" id="CAF0808545.1"/>
    </source>
</evidence>
<accession>A0A813TBT5</accession>
<keyword evidence="3" id="KW-0677">Repeat</keyword>
<evidence type="ECO:0000313" key="8">
    <source>
        <dbReference type="Proteomes" id="UP000663829"/>
    </source>
</evidence>
<dbReference type="SMART" id="SM00365">
    <property type="entry name" value="LRR_SD22"/>
    <property type="match status" value="4"/>
</dbReference>
<dbReference type="AlphaFoldDB" id="A0A813TBT5"/>
<keyword evidence="4" id="KW-1133">Transmembrane helix</keyword>